<evidence type="ECO:0000259" key="5">
    <source>
        <dbReference type="Pfam" id="PF13407"/>
    </source>
</evidence>
<feature type="signal peptide" evidence="4">
    <location>
        <begin position="1"/>
        <end position="19"/>
    </location>
</feature>
<dbReference type="PATRIC" id="fig|1408103.3.peg.439"/>
<dbReference type="EMBL" id="LAYY01000001">
    <property type="protein sequence ID" value="KKK40046.1"/>
    <property type="molecule type" value="Genomic_DNA"/>
</dbReference>
<comment type="subcellular location">
    <subcellularLocation>
        <location evidence="1">Cell envelope</location>
    </subcellularLocation>
</comment>
<comment type="similarity">
    <text evidence="2">Belongs to the bacterial solute-binding protein 2 family.</text>
</comment>
<dbReference type="AlphaFoldDB" id="A0A0M2T242"/>
<dbReference type="OrthoDB" id="9814427at2"/>
<comment type="caution">
    <text evidence="6">The sequence shown here is derived from an EMBL/GenBank/DDBJ whole genome shotgun (WGS) entry which is preliminary data.</text>
</comment>
<protein>
    <submittedName>
        <fullName evidence="6">LacI family transcriptional regulator</fullName>
    </submittedName>
</protein>
<dbReference type="PANTHER" id="PTHR46847:SF1">
    <property type="entry name" value="D-ALLOSE-BINDING PERIPLASMIC PROTEIN-RELATED"/>
    <property type="match status" value="1"/>
</dbReference>
<evidence type="ECO:0000256" key="3">
    <source>
        <dbReference type="ARBA" id="ARBA00022729"/>
    </source>
</evidence>
<dbReference type="GO" id="GO:0030313">
    <property type="term" value="C:cell envelope"/>
    <property type="evidence" value="ECO:0007669"/>
    <property type="project" value="UniProtKB-SubCell"/>
</dbReference>
<dbReference type="Pfam" id="PF13407">
    <property type="entry name" value="Peripla_BP_4"/>
    <property type="match status" value="1"/>
</dbReference>
<sequence>MKKLLTAVFTIFIVLSLVACGSQSEAVSKKDTKSDSGTESIKIGYSINTLNNPFFVEVKKAAEAAAKEAGMSISVVNANNDLATQMNGIEDLIQQKVDVIIIDAVDSKGTVPAVISANEAGIPVITTGRKVEGGEIQTHLGYDEVNNGVTAGEYLAKQIKEKGKVIELQGTTGTDVARDRSKGFQEAMGKFSDIEIVASQSADFDRAKALAVMENILQANPDVVGLYAANDEMALGALQAIKAANKDIVIVSNDGTEDALQAVQSKEIAGTMAISPSDYGKKAIEIASSVAKEESQPEFIELPANFVSSENVSEALKK</sequence>
<evidence type="ECO:0000313" key="7">
    <source>
        <dbReference type="Proteomes" id="UP000034166"/>
    </source>
</evidence>
<dbReference type="PROSITE" id="PS51257">
    <property type="entry name" value="PROKAR_LIPOPROTEIN"/>
    <property type="match status" value="1"/>
</dbReference>
<proteinExistence type="inferred from homology"/>
<dbReference type="SUPFAM" id="SSF53822">
    <property type="entry name" value="Periplasmic binding protein-like I"/>
    <property type="match status" value="1"/>
</dbReference>
<dbReference type="Gene3D" id="3.40.50.2300">
    <property type="match status" value="2"/>
</dbReference>
<evidence type="ECO:0000256" key="1">
    <source>
        <dbReference type="ARBA" id="ARBA00004196"/>
    </source>
</evidence>
<dbReference type="InterPro" id="IPR028082">
    <property type="entry name" value="Peripla_BP_I"/>
</dbReference>
<dbReference type="PANTHER" id="PTHR46847">
    <property type="entry name" value="D-ALLOSE-BINDING PERIPLASMIC PROTEIN-RELATED"/>
    <property type="match status" value="1"/>
</dbReference>
<feature type="domain" description="Periplasmic binding protein" evidence="5">
    <location>
        <begin position="43"/>
        <end position="294"/>
    </location>
</feature>
<gene>
    <name evidence="6" type="ORF">WQ57_01940</name>
</gene>
<dbReference type="GO" id="GO:0030246">
    <property type="term" value="F:carbohydrate binding"/>
    <property type="evidence" value="ECO:0007669"/>
    <property type="project" value="UniProtKB-ARBA"/>
</dbReference>
<dbReference type="RefSeq" id="WP_046521987.1">
    <property type="nucleotide sequence ID" value="NZ_LAYY01000001.1"/>
</dbReference>
<feature type="chain" id="PRO_5039397370" evidence="4">
    <location>
        <begin position="20"/>
        <end position="318"/>
    </location>
</feature>
<dbReference type="Proteomes" id="UP000034166">
    <property type="component" value="Unassembled WGS sequence"/>
</dbReference>
<keyword evidence="7" id="KW-1185">Reference proteome</keyword>
<name>A0A0M2T242_9BACI</name>
<evidence type="ECO:0000256" key="4">
    <source>
        <dbReference type="SAM" id="SignalP"/>
    </source>
</evidence>
<evidence type="ECO:0000256" key="2">
    <source>
        <dbReference type="ARBA" id="ARBA00007639"/>
    </source>
</evidence>
<organism evidence="6 7">
    <name type="scientific">Mesobacillus campisalis</name>
    <dbReference type="NCBI Taxonomy" id="1408103"/>
    <lineage>
        <taxon>Bacteria</taxon>
        <taxon>Bacillati</taxon>
        <taxon>Bacillota</taxon>
        <taxon>Bacilli</taxon>
        <taxon>Bacillales</taxon>
        <taxon>Bacillaceae</taxon>
        <taxon>Mesobacillus</taxon>
    </lineage>
</organism>
<keyword evidence="3 4" id="KW-0732">Signal</keyword>
<evidence type="ECO:0000313" key="6">
    <source>
        <dbReference type="EMBL" id="KKK40046.1"/>
    </source>
</evidence>
<reference evidence="6 7" key="1">
    <citation type="submission" date="2015-04" db="EMBL/GenBank/DDBJ databases">
        <title>Taxonomic description and genome sequence of Bacillus campisalis sp. nov., a novel member of the genus Bacillus isolated from solar saltern.</title>
        <authorList>
            <person name="Mathan Kumar R."/>
            <person name="Kaur G."/>
            <person name="Kumar A."/>
            <person name="Singh N.K."/>
            <person name="Kaur N."/>
            <person name="Kumar N."/>
            <person name="Mayilraj S."/>
        </authorList>
    </citation>
    <scope>NUCLEOTIDE SEQUENCE [LARGE SCALE GENOMIC DNA]</scope>
    <source>
        <strain evidence="6 7">SA2-6</strain>
    </source>
</reference>
<accession>A0A0M2T242</accession>
<dbReference type="InterPro" id="IPR025997">
    <property type="entry name" value="SBP_2_dom"/>
</dbReference>